<name>A0A0N4ZNA4_PARTI</name>
<organism evidence="2 3">
    <name type="scientific">Parastrongyloides trichosuri</name>
    <name type="common">Possum-specific nematode worm</name>
    <dbReference type="NCBI Taxonomy" id="131310"/>
    <lineage>
        <taxon>Eukaryota</taxon>
        <taxon>Metazoa</taxon>
        <taxon>Ecdysozoa</taxon>
        <taxon>Nematoda</taxon>
        <taxon>Chromadorea</taxon>
        <taxon>Rhabditida</taxon>
        <taxon>Tylenchina</taxon>
        <taxon>Panagrolaimomorpha</taxon>
        <taxon>Strongyloidoidea</taxon>
        <taxon>Strongyloididae</taxon>
        <taxon>Parastrongyloides</taxon>
    </lineage>
</organism>
<keyword evidence="1" id="KW-0812">Transmembrane</keyword>
<evidence type="ECO:0000313" key="3">
    <source>
        <dbReference type="WBParaSite" id="PTRK_0001001900.1"/>
    </source>
</evidence>
<dbReference type="PROSITE" id="PS51257">
    <property type="entry name" value="PROKAR_LIPOPROTEIN"/>
    <property type="match status" value="1"/>
</dbReference>
<proteinExistence type="predicted"/>
<dbReference type="Proteomes" id="UP000038045">
    <property type="component" value="Unplaced"/>
</dbReference>
<keyword evidence="1" id="KW-0472">Membrane</keyword>
<dbReference type="AlphaFoldDB" id="A0A0N4ZNA4"/>
<accession>A0A0N4ZNA4</accession>
<sequence>MRVELASVTSNTSITSSLTSCREMKDDSNFLRKNKSNKKVCCSTCKETMIYREKMYFNILLYILKFGYIFVTFLGLSLIFRKPLCHILHGLLQYYSIE</sequence>
<keyword evidence="2" id="KW-1185">Reference proteome</keyword>
<reference evidence="3" key="1">
    <citation type="submission" date="2017-02" db="UniProtKB">
        <authorList>
            <consortium name="WormBaseParasite"/>
        </authorList>
    </citation>
    <scope>IDENTIFICATION</scope>
</reference>
<keyword evidence="1" id="KW-1133">Transmembrane helix</keyword>
<feature type="transmembrane region" description="Helical" evidence="1">
    <location>
        <begin position="59"/>
        <end position="80"/>
    </location>
</feature>
<dbReference type="WBParaSite" id="PTRK_0001001900.1">
    <property type="protein sequence ID" value="PTRK_0001001900.1"/>
    <property type="gene ID" value="PTRK_0001001900"/>
</dbReference>
<evidence type="ECO:0000313" key="2">
    <source>
        <dbReference type="Proteomes" id="UP000038045"/>
    </source>
</evidence>
<evidence type="ECO:0000256" key="1">
    <source>
        <dbReference type="SAM" id="Phobius"/>
    </source>
</evidence>
<protein>
    <submittedName>
        <fullName evidence="3">LITAF domain-containing protein</fullName>
    </submittedName>
</protein>